<proteinExistence type="predicted"/>
<dbReference type="Gene3D" id="1.10.150.690">
    <property type="entry name" value="DUF2063"/>
    <property type="match status" value="1"/>
</dbReference>
<dbReference type="AlphaFoldDB" id="A0A329E6J7"/>
<comment type="caution">
    <text evidence="3">The sequence shown here is derived from an EMBL/GenBank/DDBJ whole genome shotgun (WGS) entry which is preliminary data.</text>
</comment>
<evidence type="ECO:0000313" key="3">
    <source>
        <dbReference type="EMBL" id="RAS59664.1"/>
    </source>
</evidence>
<protein>
    <submittedName>
        <fullName evidence="2">DUF2063 domain-containing protein</fullName>
    </submittedName>
    <submittedName>
        <fullName evidence="3">Putative DNA-binding protein</fullName>
    </submittedName>
</protein>
<dbReference type="InterPro" id="IPR018640">
    <property type="entry name" value="DUF2063"/>
</dbReference>
<dbReference type="EMBL" id="POSM01000035">
    <property type="protein sequence ID" value="PNH98401.1"/>
    <property type="molecule type" value="Genomic_DNA"/>
</dbReference>
<evidence type="ECO:0000313" key="2">
    <source>
        <dbReference type="EMBL" id="PNH98401.1"/>
    </source>
</evidence>
<dbReference type="GO" id="GO:0003677">
    <property type="term" value="F:DNA binding"/>
    <property type="evidence" value="ECO:0007669"/>
    <property type="project" value="UniProtKB-KW"/>
</dbReference>
<keyword evidence="4" id="KW-1185">Reference proteome</keyword>
<reference evidence="3 5" key="2">
    <citation type="submission" date="2018-06" db="EMBL/GenBank/DDBJ databases">
        <title>Freshwater and sediment microbial communities from various areas in North America, analyzing microbe dynamics in response to fracking.</title>
        <authorList>
            <person name="Lamendella R."/>
        </authorList>
    </citation>
    <scope>NUCLEOTIDE SEQUENCE [LARGE SCALE GENOMIC DNA]</scope>
    <source>
        <strain evidence="3 5">99A</strain>
    </source>
</reference>
<dbReference type="Proteomes" id="UP000236547">
    <property type="component" value="Unassembled WGS sequence"/>
</dbReference>
<feature type="domain" description="Putative DNA-binding" evidence="1">
    <location>
        <begin position="13"/>
        <end position="102"/>
    </location>
</feature>
<sequence length="260" mass="29423">MSFGLAQPLGLAELQATFAEGLRYRAQGEACDIIGGRFSAEERLQIYRNNFVMSLTEVMQATYPMLREVLGEECFNALSREYILRSPPTEGNVSHYGNHFDDVISQFEQVTDAAPYARDLARFEWTLDKAQQTFGQSEKRSLQPLEAIHTLSEQQHLNVILHLDSWVFPFTSEFALFDLQRAFSQQNFDNLILNNAQSGVIACDEYGRPWTKELNNQEYQLLLNLSSEMPLGRIKPEALAELPSLIALNIVAGFSLATPH</sequence>
<dbReference type="RefSeq" id="WP_102969467.1">
    <property type="nucleotide sequence ID" value="NZ_POSM01000035.1"/>
</dbReference>
<evidence type="ECO:0000313" key="5">
    <source>
        <dbReference type="Proteomes" id="UP000248729"/>
    </source>
</evidence>
<gene>
    <name evidence="2" type="ORF">C1O25_18895</name>
    <name evidence="3" type="ORF">DET48_12529</name>
</gene>
<dbReference type="InterPro" id="IPR044922">
    <property type="entry name" value="DUF2063_N_sf"/>
</dbReference>
<name>A0A329E6J7_VIBDI</name>
<keyword evidence="3" id="KW-0238">DNA-binding</keyword>
<evidence type="ECO:0000313" key="4">
    <source>
        <dbReference type="Proteomes" id="UP000236547"/>
    </source>
</evidence>
<dbReference type="EMBL" id="QLTR01000025">
    <property type="protein sequence ID" value="RAS59664.1"/>
    <property type="molecule type" value="Genomic_DNA"/>
</dbReference>
<organism evidence="3 5">
    <name type="scientific">Vibrio diazotrophicus</name>
    <dbReference type="NCBI Taxonomy" id="685"/>
    <lineage>
        <taxon>Bacteria</taxon>
        <taxon>Pseudomonadati</taxon>
        <taxon>Pseudomonadota</taxon>
        <taxon>Gammaproteobacteria</taxon>
        <taxon>Vibrionales</taxon>
        <taxon>Vibrionaceae</taxon>
        <taxon>Vibrio</taxon>
    </lineage>
</organism>
<evidence type="ECO:0000259" key="1">
    <source>
        <dbReference type="Pfam" id="PF09836"/>
    </source>
</evidence>
<accession>A0A329E6J7</accession>
<reference evidence="2 4" key="1">
    <citation type="submission" date="2018-01" db="EMBL/GenBank/DDBJ databases">
        <title>Draft genome sequences of six Vibrio diazotrophicus strains isolated from deep-sea sediments of the Baltic Sea.</title>
        <authorList>
            <person name="Castillo D."/>
            <person name="Vandieken V."/>
            <person name="Chiang O."/>
            <person name="Middelboe M."/>
        </authorList>
    </citation>
    <scope>NUCLEOTIDE SEQUENCE [LARGE SCALE GENOMIC DNA]</scope>
    <source>
        <strain evidence="2 4">65.10M</strain>
    </source>
</reference>
<dbReference type="Proteomes" id="UP000248729">
    <property type="component" value="Unassembled WGS sequence"/>
</dbReference>
<dbReference type="Pfam" id="PF09836">
    <property type="entry name" value="DUF2063"/>
    <property type="match status" value="1"/>
</dbReference>